<dbReference type="AlphaFoldDB" id="A0A2S4WMS1"/>
<feature type="region of interest" description="Disordered" evidence="1">
    <location>
        <begin position="253"/>
        <end position="295"/>
    </location>
</feature>
<evidence type="ECO:0000313" key="2">
    <source>
        <dbReference type="EMBL" id="POW23049.1"/>
    </source>
</evidence>
<gene>
    <name evidence="2" type="ORF">PSHT_00546</name>
</gene>
<dbReference type="VEuPathDB" id="FungiDB:PSHT_00546"/>
<dbReference type="OrthoDB" id="2499319at2759"/>
<dbReference type="VEuPathDB" id="FungiDB:PSTT_09011"/>
<proteinExistence type="predicted"/>
<dbReference type="Proteomes" id="UP000238274">
    <property type="component" value="Unassembled WGS sequence"/>
</dbReference>
<evidence type="ECO:0000313" key="3">
    <source>
        <dbReference type="Proteomes" id="UP000238274"/>
    </source>
</evidence>
<protein>
    <submittedName>
        <fullName evidence="2">Uncharacterized protein</fullName>
    </submittedName>
</protein>
<evidence type="ECO:0000256" key="1">
    <source>
        <dbReference type="SAM" id="MobiDB-lite"/>
    </source>
</evidence>
<feature type="compositionally biased region" description="Low complexity" evidence="1">
    <location>
        <begin position="81"/>
        <end position="108"/>
    </location>
</feature>
<sequence length="337" mass="37445">MFRDTNTPSPKAKSRFFTTLRRSLRSNSQLTSVPESLFDPPVSTALSDFEYCTRLLIFLPFCFQKTLFKAAPESVNHMEMSSPSAASASSSHPSTPASNTPPRQLTPPQRRHASSFNKITFGTANFLEDRYIYSHSPEKLCLSHDTLSDDNLSTDGFAPRAPFFSIPATRQPLANKTRDIPLYRRPPTVKTHSSSSKKPLRAPFYEDLDEPSDLLPEFNFNEEEFYRDRAAQLAALAAAGPVSYKDPYCSNPYPSELGSDDSPTLGYLSEFPTPPNQSSSPKSNNTKIEKTQPSRSRIIDPASLIIPCDLNYLGSILDTPPPIPQETFVDSLVGMAY</sequence>
<accession>A0A2S4WMS1</accession>
<organism evidence="2 3">
    <name type="scientific">Puccinia striiformis</name>
    <dbReference type="NCBI Taxonomy" id="27350"/>
    <lineage>
        <taxon>Eukaryota</taxon>
        <taxon>Fungi</taxon>
        <taxon>Dikarya</taxon>
        <taxon>Basidiomycota</taxon>
        <taxon>Pucciniomycotina</taxon>
        <taxon>Pucciniomycetes</taxon>
        <taxon>Pucciniales</taxon>
        <taxon>Pucciniaceae</taxon>
        <taxon>Puccinia</taxon>
    </lineage>
</organism>
<reference evidence="3" key="2">
    <citation type="journal article" date="2018" name="BMC Genomics">
        <title>Genomic insights into host adaptation between the wheat stripe rust pathogen (Puccinia striiformis f. sp. tritici) and the barley stripe rust pathogen (Puccinia striiformis f. sp. hordei).</title>
        <authorList>
            <person name="Xia C."/>
            <person name="Wang M."/>
            <person name="Yin C."/>
            <person name="Cornejo O.E."/>
            <person name="Hulbert S.H."/>
            <person name="Chen X."/>
        </authorList>
    </citation>
    <scope>NUCLEOTIDE SEQUENCE [LARGE SCALE GENOMIC DNA]</scope>
    <source>
        <strain evidence="3">93TX-2</strain>
    </source>
</reference>
<comment type="caution">
    <text evidence="2">The sequence shown here is derived from an EMBL/GenBank/DDBJ whole genome shotgun (WGS) entry which is preliminary data.</text>
</comment>
<reference evidence="3" key="3">
    <citation type="journal article" date="2018" name="Mol. Plant Microbe Interact.">
        <title>Genome sequence resources for the wheat stripe rust pathogen (Puccinia striiformis f. sp. tritici) and the barley stripe rust pathogen (Puccinia striiformis f. sp. hordei).</title>
        <authorList>
            <person name="Xia C."/>
            <person name="Wang M."/>
            <person name="Yin C."/>
            <person name="Cornejo O.E."/>
            <person name="Hulbert S.H."/>
            <person name="Chen X."/>
        </authorList>
    </citation>
    <scope>NUCLEOTIDE SEQUENCE [LARGE SCALE GENOMIC DNA]</scope>
    <source>
        <strain evidence="3">93TX-2</strain>
    </source>
</reference>
<dbReference type="EMBL" id="PKSM01000004">
    <property type="protein sequence ID" value="POW23049.1"/>
    <property type="molecule type" value="Genomic_DNA"/>
</dbReference>
<name>A0A2S4WMS1_9BASI</name>
<keyword evidence="3" id="KW-1185">Reference proteome</keyword>
<feature type="compositionally biased region" description="Low complexity" evidence="1">
    <location>
        <begin position="276"/>
        <end position="286"/>
    </location>
</feature>
<feature type="region of interest" description="Disordered" evidence="1">
    <location>
        <begin position="79"/>
        <end position="114"/>
    </location>
</feature>
<reference evidence="2 3" key="1">
    <citation type="submission" date="2017-12" db="EMBL/GenBank/DDBJ databases">
        <title>Gene loss provides genomic basis for host adaptation in cereal stripe rust fungi.</title>
        <authorList>
            <person name="Xia C."/>
        </authorList>
    </citation>
    <scope>NUCLEOTIDE SEQUENCE [LARGE SCALE GENOMIC DNA]</scope>
    <source>
        <strain evidence="2 3">93TX-2</strain>
    </source>
</reference>